<dbReference type="EMBL" id="ML978157">
    <property type="protein sequence ID" value="KAF2035599.1"/>
    <property type="molecule type" value="Genomic_DNA"/>
</dbReference>
<keyword evidence="3" id="KW-1185">Reference proteome</keyword>
<organism evidence="2 3">
    <name type="scientific">Setomelanomma holmii</name>
    <dbReference type="NCBI Taxonomy" id="210430"/>
    <lineage>
        <taxon>Eukaryota</taxon>
        <taxon>Fungi</taxon>
        <taxon>Dikarya</taxon>
        <taxon>Ascomycota</taxon>
        <taxon>Pezizomycotina</taxon>
        <taxon>Dothideomycetes</taxon>
        <taxon>Pleosporomycetidae</taxon>
        <taxon>Pleosporales</taxon>
        <taxon>Pleosporineae</taxon>
        <taxon>Phaeosphaeriaceae</taxon>
        <taxon>Setomelanomma</taxon>
    </lineage>
</organism>
<accession>A0A9P4HJV8</accession>
<evidence type="ECO:0000256" key="1">
    <source>
        <dbReference type="SAM" id="MobiDB-lite"/>
    </source>
</evidence>
<dbReference type="PANTHER" id="PTHR42085:SF2">
    <property type="entry name" value="F-BOX DOMAIN-CONTAINING PROTEIN"/>
    <property type="match status" value="1"/>
</dbReference>
<sequence length="981" mass="112920">MVRPTRLQLAERFMHCVIRQNAGNMTLDLHRFRFWHDAVEYHCPNRLDSEETTFNRLSHAMNGFFKVVNITIVYHTKTGNGVGSMMALAKRCAQRLLGGREIEHKICWSDEPKKRERRDLTAPYDITVPEYDRWERRLVASRKFSALPHLRQIWRISTTFEMLCKTKSEIELTTTAGLSIWFLSCKQVLDEILTVLSKTHVFQGELDGIFDNYHLEYSTPPPNRLIFKSKTIRHILVRPSNCVLAANPRSTEWHMGPWLDRFLYYVHALKGHDMSLNLEWDWQPRRLGDAGIFAAFRQVRIKVIAYQHTADQIKKMMAYAELRAMQLVVWRSADVTHVLGKEQGRAFDSWSDELGTSFGCFEESGLQINYDNLHQLPWSNNQQHRATKASSSHGHAPLAAEEVDEAANLADYTVRSLGTFDPQSSAPFFKLPQEIRDQIYEEAYRNDPRSFSHQDFRIQAYQEEHGSSGQQGRKTQNGLPRWILVCKKICTEAMTLFLQTRTFKYMGWVGQIRLDLRKGNFYHDRPTTTRNPLVFHRASVHKIVLAGLEVPPKACRIGMPGAGTLVGRMFGATPERSCLNNWLSLMETCTTQNLSAELVWDRRWHNSFMNAAISWIEEEAQIFDVLDDGWNGKCRKAKITIVYHSKTGNGVEKMIELAAACSSRLLGLTPGHTRGVWADVVVESSLRNHPIWRRAFSTERKHVRLNLGRKFESRAMRTKQSQPITSDRPDTLDPDPQTRSYFFSLPQELRNAIYTLILHTAPIHFNFGCLRILASTTPRANPIDASNSLPNWITSCKLICPEALSVFDRTRIFAPLSYDYRTIAGRCYPPPRAKTNRFVFNANVVRNMALHWDVKMQNGYVKYGSTIREFVVAFRELQVHDLSRNTTWIRTGTSTVWREEGAQAYGKWSKFWDGRCWKVSITVMVDWWAEEALDKMADLAKSCAKRLVGGDAVVVGWETLGNEVMAIKGYARRRVVVKKKA</sequence>
<gene>
    <name evidence="2" type="ORF">EK21DRAFT_84636</name>
</gene>
<dbReference type="Proteomes" id="UP000799777">
    <property type="component" value="Unassembled WGS sequence"/>
</dbReference>
<evidence type="ECO:0000313" key="2">
    <source>
        <dbReference type="EMBL" id="KAF2035599.1"/>
    </source>
</evidence>
<comment type="caution">
    <text evidence="2">The sequence shown here is derived from an EMBL/GenBank/DDBJ whole genome shotgun (WGS) entry which is preliminary data.</text>
</comment>
<feature type="region of interest" description="Disordered" evidence="1">
    <location>
        <begin position="714"/>
        <end position="735"/>
    </location>
</feature>
<proteinExistence type="predicted"/>
<dbReference type="PANTHER" id="PTHR42085">
    <property type="entry name" value="F-BOX DOMAIN-CONTAINING PROTEIN"/>
    <property type="match status" value="1"/>
</dbReference>
<dbReference type="InterPro" id="IPR038883">
    <property type="entry name" value="AN11006-like"/>
</dbReference>
<protein>
    <submittedName>
        <fullName evidence="2">Uncharacterized protein</fullName>
    </submittedName>
</protein>
<dbReference type="OrthoDB" id="3799620at2759"/>
<reference evidence="2" key="1">
    <citation type="journal article" date="2020" name="Stud. Mycol.">
        <title>101 Dothideomycetes genomes: a test case for predicting lifestyles and emergence of pathogens.</title>
        <authorList>
            <person name="Haridas S."/>
            <person name="Albert R."/>
            <person name="Binder M."/>
            <person name="Bloem J."/>
            <person name="Labutti K."/>
            <person name="Salamov A."/>
            <person name="Andreopoulos B."/>
            <person name="Baker S."/>
            <person name="Barry K."/>
            <person name="Bills G."/>
            <person name="Bluhm B."/>
            <person name="Cannon C."/>
            <person name="Castanera R."/>
            <person name="Culley D."/>
            <person name="Daum C."/>
            <person name="Ezra D."/>
            <person name="Gonzalez J."/>
            <person name="Henrissat B."/>
            <person name="Kuo A."/>
            <person name="Liang C."/>
            <person name="Lipzen A."/>
            <person name="Lutzoni F."/>
            <person name="Magnuson J."/>
            <person name="Mondo S."/>
            <person name="Nolan M."/>
            <person name="Ohm R."/>
            <person name="Pangilinan J."/>
            <person name="Park H.-J."/>
            <person name="Ramirez L."/>
            <person name="Alfaro M."/>
            <person name="Sun H."/>
            <person name="Tritt A."/>
            <person name="Yoshinaga Y."/>
            <person name="Zwiers L.-H."/>
            <person name="Turgeon B."/>
            <person name="Goodwin S."/>
            <person name="Spatafora J."/>
            <person name="Crous P."/>
            <person name="Grigoriev I."/>
        </authorList>
    </citation>
    <scope>NUCLEOTIDE SEQUENCE</scope>
    <source>
        <strain evidence="2">CBS 110217</strain>
    </source>
</reference>
<evidence type="ECO:0000313" key="3">
    <source>
        <dbReference type="Proteomes" id="UP000799777"/>
    </source>
</evidence>
<dbReference type="AlphaFoldDB" id="A0A9P4HJV8"/>
<name>A0A9P4HJV8_9PLEO</name>